<dbReference type="InterPro" id="IPR010656">
    <property type="entry name" value="DctM"/>
</dbReference>
<dbReference type="EMBL" id="NQOU01000004">
    <property type="protein sequence ID" value="RII82488.1"/>
    <property type="molecule type" value="Genomic_DNA"/>
</dbReference>
<dbReference type="Pfam" id="PF06808">
    <property type="entry name" value="DctM"/>
    <property type="match status" value="1"/>
</dbReference>
<evidence type="ECO:0000313" key="4">
    <source>
        <dbReference type="EMBL" id="RII82488.1"/>
    </source>
</evidence>
<feature type="transmembrane region" description="Helical" evidence="2">
    <location>
        <begin position="336"/>
        <end position="354"/>
    </location>
</feature>
<comment type="caution">
    <text evidence="4">The sequence shown here is derived from an EMBL/GenBank/DDBJ whole genome shotgun (WGS) entry which is preliminary data.</text>
</comment>
<protein>
    <recommendedName>
        <fullName evidence="3">TRAP C4-dicarboxylate transport system permease DctM subunit domain-containing protein</fullName>
    </recommendedName>
</protein>
<dbReference type="PANTHER" id="PTHR43849">
    <property type="entry name" value="BLL3936 PROTEIN"/>
    <property type="match status" value="1"/>
</dbReference>
<gene>
    <name evidence="4" type="ORF">CJO09_11360</name>
</gene>
<dbReference type="RefSeq" id="WP_119442452.1">
    <property type="nucleotide sequence ID" value="NZ_CP170494.1"/>
</dbReference>
<keyword evidence="1" id="KW-0813">Transport</keyword>
<name>A0ABX9MUF7_9BURK</name>
<keyword evidence="2" id="KW-0472">Membrane</keyword>
<dbReference type="PANTHER" id="PTHR43849:SF2">
    <property type="entry name" value="BLL3936 PROTEIN"/>
    <property type="match status" value="1"/>
</dbReference>
<feature type="transmembrane region" description="Helical" evidence="2">
    <location>
        <begin position="390"/>
        <end position="416"/>
    </location>
</feature>
<feature type="transmembrane region" description="Helical" evidence="2">
    <location>
        <begin position="604"/>
        <end position="625"/>
    </location>
</feature>
<evidence type="ECO:0000259" key="3">
    <source>
        <dbReference type="Pfam" id="PF06808"/>
    </source>
</evidence>
<feature type="transmembrane region" description="Helical" evidence="2">
    <location>
        <begin position="37"/>
        <end position="56"/>
    </location>
</feature>
<keyword evidence="2" id="KW-1133">Transmembrane helix</keyword>
<feature type="transmembrane region" description="Helical" evidence="2">
    <location>
        <begin position="288"/>
        <end position="315"/>
    </location>
</feature>
<keyword evidence="2" id="KW-0812">Transmembrane</keyword>
<feature type="transmembrane region" description="Helical" evidence="2">
    <location>
        <begin position="68"/>
        <end position="85"/>
    </location>
</feature>
<evidence type="ECO:0000256" key="1">
    <source>
        <dbReference type="RuleBase" id="RU369079"/>
    </source>
</evidence>
<proteinExistence type="predicted"/>
<feature type="transmembrane region" description="Helical" evidence="2">
    <location>
        <begin position="120"/>
        <end position="139"/>
    </location>
</feature>
<dbReference type="InterPro" id="IPR011853">
    <property type="entry name" value="TRAP_DctM-Dct_fused"/>
</dbReference>
<feature type="transmembrane region" description="Helical" evidence="2">
    <location>
        <begin position="483"/>
        <end position="512"/>
    </location>
</feature>
<keyword evidence="1" id="KW-1003">Cell membrane</keyword>
<reference evidence="4 5" key="1">
    <citation type="submission" date="2017-08" db="EMBL/GenBank/DDBJ databases">
        <title>Pusillimonas indicus sp. nov., a member of the family Alcaligenaceae isolated from surface seawater.</title>
        <authorList>
            <person name="Li J."/>
        </authorList>
    </citation>
    <scope>NUCLEOTIDE SEQUENCE [LARGE SCALE GENOMIC DNA]</scope>
    <source>
        <strain evidence="4 5">17-4A</strain>
    </source>
</reference>
<dbReference type="Proteomes" id="UP000266483">
    <property type="component" value="Unassembled WGS sequence"/>
</dbReference>
<keyword evidence="1" id="KW-0997">Cell inner membrane</keyword>
<feature type="transmembrane region" description="Helical" evidence="2">
    <location>
        <begin position="166"/>
        <end position="188"/>
    </location>
</feature>
<feature type="transmembrane region" description="Helical" evidence="2">
    <location>
        <begin position="360"/>
        <end position="378"/>
    </location>
</feature>
<keyword evidence="5" id="KW-1185">Reference proteome</keyword>
<comment type="function">
    <text evidence="1">Part of the tripartite ATP-independent periplasmic (TRAP) transport system.</text>
</comment>
<feature type="transmembrane region" description="Helical" evidence="2">
    <location>
        <begin position="97"/>
        <end position="113"/>
    </location>
</feature>
<dbReference type="NCBIfam" id="TIGR02123">
    <property type="entry name" value="TRAP_fused"/>
    <property type="match status" value="1"/>
</dbReference>
<feature type="transmembrane region" description="Helical" evidence="2">
    <location>
        <begin position="550"/>
        <end position="573"/>
    </location>
</feature>
<accession>A0ABX9MUF7</accession>
<feature type="domain" description="TRAP C4-dicarboxylate transport system permease DctM subunit" evidence="3">
    <location>
        <begin position="107"/>
        <end position="545"/>
    </location>
</feature>
<feature type="transmembrane region" description="Helical" evidence="2">
    <location>
        <begin position="524"/>
        <end position="544"/>
    </location>
</feature>
<feature type="transmembrane region" description="Helical" evidence="2">
    <location>
        <begin position="428"/>
        <end position="451"/>
    </location>
</feature>
<sequence>MKTKIVSALGFVLVLLAILWAINFQRVMGLNLYKGQYLYVLIALATAVVFITHPLFPNRPKLSWLIDTPLALAGILASLFISFDFEVLIDQANLYDFNWFGQFLGAVVIVVLIEGVRRSAGLSLALIIIASILLAYFATSLPDAISGRPFRLDSFLYKMAYLEGNILGAPLVIVGSVVITFVFMGAVLQATGGGQFFSNLSAALFGGSRGGSAKIAVTASGLFGAISGSAVANVISTGMITIPMSRKAGYKAETAAGLEAVASTGGQLVPPVMGAAAFLMAATLKVEYSVVVLAALIPSFLYYLALYLQVDLIAARDGIKGLPKQERPNPLSELRYGWLFVMPFVVLILGLFSFAWRPEYAALIATASLFLALCVFGVRGKRPSIAHLSAAVRDTAVASVGIILIAAGAGIVIGALNTSGILFKITEAIVDIGGGNLVGLLVLAALICIVLGMGMPTVGVYALLSTLVAAPLVALGIDPIAAHLFVLYFGMMSMITPPVAIASFAAAGLAGTPPMKTALEASRLAWSAYILPFIFVANPALILNGSSLDIVLAVTRATAGVWLVTACVVGYLGQPLLLLRRALYLFLGVALLLPKTVYPESFASVIAVVTLCFAIAVLLLEHFVYKPKTVFNS</sequence>
<comment type="subcellular location">
    <subcellularLocation>
        <location evidence="1">Cell inner membrane</location>
        <topology evidence="1">Multi-pass membrane protein</topology>
    </subcellularLocation>
</comment>
<organism evidence="4 5">
    <name type="scientific">Neopusillimonas maritima</name>
    <dbReference type="NCBI Taxonomy" id="2026239"/>
    <lineage>
        <taxon>Bacteria</taxon>
        <taxon>Pseudomonadati</taxon>
        <taxon>Pseudomonadota</taxon>
        <taxon>Betaproteobacteria</taxon>
        <taxon>Burkholderiales</taxon>
        <taxon>Alcaligenaceae</taxon>
        <taxon>Neopusillimonas</taxon>
    </lineage>
</organism>
<evidence type="ECO:0000256" key="2">
    <source>
        <dbReference type="SAM" id="Phobius"/>
    </source>
</evidence>
<evidence type="ECO:0000313" key="5">
    <source>
        <dbReference type="Proteomes" id="UP000266483"/>
    </source>
</evidence>
<feature type="transmembrane region" description="Helical" evidence="2">
    <location>
        <begin position="458"/>
        <end position="477"/>
    </location>
</feature>
<feature type="transmembrane region" description="Helical" evidence="2">
    <location>
        <begin position="215"/>
        <end position="235"/>
    </location>
</feature>